<evidence type="ECO:0000256" key="4">
    <source>
        <dbReference type="ARBA" id="ARBA00023052"/>
    </source>
</evidence>
<dbReference type="InterPro" id="IPR004433">
    <property type="entry name" value="MenaQ_synth_MenD"/>
</dbReference>
<comment type="pathway">
    <text evidence="6">Quinol/quinone metabolism; 1,4-dihydroxy-2-naphthoate biosynthesis; 1,4-dihydroxy-2-naphthoate from chorismate: step 2/7.</text>
</comment>
<comment type="cofactor">
    <cofactor evidence="6">
        <name>thiamine diphosphate</name>
        <dbReference type="ChEBI" id="CHEBI:58937"/>
    </cofactor>
    <text evidence="6">Binds 1 thiamine pyrophosphate per subunit.</text>
</comment>
<evidence type="ECO:0000256" key="2">
    <source>
        <dbReference type="ARBA" id="ARBA00022723"/>
    </source>
</evidence>
<reference evidence="10 11" key="1">
    <citation type="submission" date="2021-08" db="EMBL/GenBank/DDBJ databases">
        <authorList>
            <person name="Zhang D."/>
            <person name="Zhang A."/>
            <person name="Wang L."/>
        </authorList>
    </citation>
    <scope>NUCLEOTIDE SEQUENCE [LARGE SCALE GENOMIC DNA]</scope>
    <source>
        <strain evidence="10 11">WL0086</strain>
    </source>
</reference>
<dbReference type="PIRSF" id="PIRSF004983">
    <property type="entry name" value="MenD"/>
    <property type="match status" value="1"/>
</dbReference>
<accession>A0ABZ1C916</accession>
<evidence type="ECO:0000259" key="9">
    <source>
        <dbReference type="Pfam" id="PF16582"/>
    </source>
</evidence>
<dbReference type="InterPro" id="IPR011766">
    <property type="entry name" value="TPP_enzyme_TPP-bd"/>
</dbReference>
<dbReference type="GO" id="GO:0070204">
    <property type="term" value="F:2-succinyl-5-enolpyruvyl-6-hydroxy-3-cyclohexene-1-carboxylic-acid synthase activity"/>
    <property type="evidence" value="ECO:0007669"/>
    <property type="project" value="UniProtKB-EC"/>
</dbReference>
<comment type="function">
    <text evidence="6">Catalyzes the thiamine diphosphate-dependent decarboxylation of 2-oxoglutarate and the subsequent addition of the resulting succinic semialdehyde-thiamine pyrophosphate anion to isochorismate to yield 2-succinyl-5-enolpyruvyl-6-hydroxy-3-cyclohexene-1-carboxylate (SEPHCHC).</text>
</comment>
<dbReference type="EMBL" id="CP139781">
    <property type="protein sequence ID" value="WRQ88183.1"/>
    <property type="molecule type" value="Genomic_DNA"/>
</dbReference>
<evidence type="ECO:0000313" key="11">
    <source>
        <dbReference type="Proteomes" id="UP000738431"/>
    </source>
</evidence>
<evidence type="ECO:0000259" key="7">
    <source>
        <dbReference type="Pfam" id="PF02775"/>
    </source>
</evidence>
<dbReference type="CDD" id="cd07037">
    <property type="entry name" value="TPP_PYR_MenD"/>
    <property type="match status" value="1"/>
</dbReference>
<gene>
    <name evidence="6 10" type="primary">menD</name>
    <name evidence="10" type="ORF">K1X11_002105</name>
</gene>
<keyword evidence="3 6" id="KW-0460">Magnesium</keyword>
<protein>
    <recommendedName>
        <fullName evidence="6">2-succinyl-5-enolpyruvyl-6-hydroxy-3-cyclohexene-1-carboxylate synthase</fullName>
        <shortName evidence="6">SEPHCHC synthase</shortName>
        <ecNumber evidence="6">2.2.1.9</ecNumber>
    </recommendedName>
    <alternativeName>
        <fullName evidence="6">Menaquinone biosynthesis protein MenD</fullName>
    </alternativeName>
</protein>
<dbReference type="EC" id="2.2.1.9" evidence="6"/>
<evidence type="ECO:0000256" key="6">
    <source>
        <dbReference type="HAMAP-Rule" id="MF_01659"/>
    </source>
</evidence>
<feature type="domain" description="Menaquinone biosynthesis protein MenD middle" evidence="9">
    <location>
        <begin position="222"/>
        <end position="401"/>
    </location>
</feature>
<keyword evidence="6" id="KW-0474">Menaquinone biosynthesis</keyword>
<dbReference type="CDD" id="cd02009">
    <property type="entry name" value="TPP_SHCHC_synthase"/>
    <property type="match status" value="1"/>
</dbReference>
<dbReference type="PANTHER" id="PTHR42916:SF1">
    <property type="entry name" value="PROTEIN PHYLLO, CHLOROPLASTIC"/>
    <property type="match status" value="1"/>
</dbReference>
<comment type="similarity">
    <text evidence="6">Belongs to the TPP enzyme family. MenD subfamily.</text>
</comment>
<feature type="domain" description="Thiamine pyrophosphate enzyme N-terminal TPP-binding" evidence="8">
    <location>
        <begin position="15"/>
        <end position="126"/>
    </location>
</feature>
<dbReference type="InterPro" id="IPR012001">
    <property type="entry name" value="Thiamin_PyroP_enz_TPP-bd_dom"/>
</dbReference>
<dbReference type="HAMAP" id="MF_01659">
    <property type="entry name" value="MenD"/>
    <property type="match status" value="1"/>
</dbReference>
<evidence type="ECO:0000256" key="3">
    <source>
        <dbReference type="ARBA" id="ARBA00022842"/>
    </source>
</evidence>
<dbReference type="InterPro" id="IPR032264">
    <property type="entry name" value="MenD_middle"/>
</dbReference>
<evidence type="ECO:0000313" key="10">
    <source>
        <dbReference type="EMBL" id="WRQ88183.1"/>
    </source>
</evidence>
<feature type="domain" description="Thiamine pyrophosphate enzyme TPP-binding" evidence="7">
    <location>
        <begin position="421"/>
        <end position="543"/>
    </location>
</feature>
<name>A0ABZ1C916_9BACT</name>
<dbReference type="Pfam" id="PF16582">
    <property type="entry name" value="TPP_enzyme_M_2"/>
    <property type="match status" value="1"/>
</dbReference>
<keyword evidence="1 6" id="KW-0808">Transferase</keyword>
<dbReference type="Pfam" id="PF02775">
    <property type="entry name" value="TPP_enzyme_C"/>
    <property type="match status" value="1"/>
</dbReference>
<dbReference type="Pfam" id="PF02776">
    <property type="entry name" value="TPP_enzyme_N"/>
    <property type="match status" value="1"/>
</dbReference>
<dbReference type="Gene3D" id="3.40.50.970">
    <property type="match status" value="2"/>
</dbReference>
<comment type="cofactor">
    <cofactor evidence="6">
        <name>Mg(2+)</name>
        <dbReference type="ChEBI" id="CHEBI:18420"/>
    </cofactor>
    <cofactor evidence="6">
        <name>Mn(2+)</name>
        <dbReference type="ChEBI" id="CHEBI:29035"/>
    </cofactor>
</comment>
<dbReference type="InterPro" id="IPR029061">
    <property type="entry name" value="THDP-binding"/>
</dbReference>
<sequence>MSPLDFRNPNSLWSSVLVETLVRCGLRTAVVSPGSRSTPLTMALAAHPAVDAVPVLDERCAGFFALGQARAQHRPVVLVCTSGSAAAHYLPAVIEAHESGVPLIVLSADRPPEMRDCASGQTIDQHKLFGRYATWYHELAVPEPRLELLRYLRQTLRQAWTRASAGGVVQLNAPFRDPLPPLPDDGATAALAESIDDTFWAQPEAPALRPAGLVLHQRGTPSRGVIVAGPAQPADQAAYVEAIANIARQTGWPILADALSPLRHYAPDDVCVVSAYHGILRNERLARELTPRMVIAFEAWPTSKELRAWLEQSQAEMLMLSERAGSHDAMHGKTREIQAPATALVIDGRPPVDPSWAAAWREAEERMRAAFDGWFGETRDTLFEGEVTWRVAQALPDGAQMCVANSMPVRDLEYFWPASARGRRVFFSRGANGIDGTLSTALGVAHGVTAPTVLLTGDLAFLHDSNGLQIAHELKGSLTVIVINNDGGGIFGHLPVAQFEPPFERYFSTPPQLDLAALCAGHRVAHRLIADGAELSAALSALPAAGMQVLEVRTDRRADVATRKRLFRELPRQLD</sequence>
<dbReference type="PANTHER" id="PTHR42916">
    <property type="entry name" value="2-SUCCINYL-5-ENOLPYRUVYL-6-HYDROXY-3-CYCLOHEXENE-1-CARBOXYLATE SYNTHASE"/>
    <property type="match status" value="1"/>
</dbReference>
<evidence type="ECO:0000256" key="1">
    <source>
        <dbReference type="ARBA" id="ARBA00022679"/>
    </source>
</evidence>
<keyword evidence="4 6" id="KW-0786">Thiamine pyrophosphate</keyword>
<keyword evidence="11" id="KW-1185">Reference proteome</keyword>
<evidence type="ECO:0000259" key="8">
    <source>
        <dbReference type="Pfam" id="PF02776"/>
    </source>
</evidence>
<dbReference type="RefSeq" id="WP_221028787.1">
    <property type="nucleotide sequence ID" value="NZ_CP139781.1"/>
</dbReference>
<organism evidence="10 11">
    <name type="scientific">Actomonas aquatica</name>
    <dbReference type="NCBI Taxonomy" id="2866162"/>
    <lineage>
        <taxon>Bacteria</taxon>
        <taxon>Pseudomonadati</taxon>
        <taxon>Verrucomicrobiota</taxon>
        <taxon>Opitutia</taxon>
        <taxon>Opitutales</taxon>
        <taxon>Opitutaceae</taxon>
        <taxon>Actomonas</taxon>
    </lineage>
</organism>
<evidence type="ECO:0000256" key="5">
    <source>
        <dbReference type="ARBA" id="ARBA00023211"/>
    </source>
</evidence>
<dbReference type="SUPFAM" id="SSF52518">
    <property type="entry name" value="Thiamin diphosphate-binding fold (THDP-binding)"/>
    <property type="match status" value="2"/>
</dbReference>
<keyword evidence="5 6" id="KW-0464">Manganese</keyword>
<comment type="subunit">
    <text evidence="6">Homodimer.</text>
</comment>
<proteinExistence type="inferred from homology"/>
<comment type="pathway">
    <text evidence="6">Quinol/quinone metabolism; menaquinone biosynthesis.</text>
</comment>
<dbReference type="Proteomes" id="UP000738431">
    <property type="component" value="Chromosome"/>
</dbReference>
<dbReference type="NCBIfam" id="TIGR00173">
    <property type="entry name" value="menD"/>
    <property type="match status" value="1"/>
</dbReference>
<dbReference type="Gene3D" id="3.40.50.1220">
    <property type="entry name" value="TPP-binding domain"/>
    <property type="match status" value="1"/>
</dbReference>
<reference evidence="10 11" key="2">
    <citation type="submission" date="2023-12" db="EMBL/GenBank/DDBJ databases">
        <title>Description of an unclassified Opitutus bacterium of Verrucomicrobiota.</title>
        <authorList>
            <person name="Zhang D.-F."/>
        </authorList>
    </citation>
    <scope>NUCLEOTIDE SEQUENCE [LARGE SCALE GENOMIC DNA]</scope>
    <source>
        <strain evidence="10 11">WL0086</strain>
    </source>
</reference>
<comment type="catalytic activity">
    <reaction evidence="6">
        <text>isochorismate + 2-oxoglutarate + H(+) = 5-enolpyruvoyl-6-hydroxy-2-succinyl-cyclohex-3-ene-1-carboxylate + CO2</text>
        <dbReference type="Rhea" id="RHEA:25593"/>
        <dbReference type="ChEBI" id="CHEBI:15378"/>
        <dbReference type="ChEBI" id="CHEBI:16526"/>
        <dbReference type="ChEBI" id="CHEBI:16810"/>
        <dbReference type="ChEBI" id="CHEBI:29780"/>
        <dbReference type="ChEBI" id="CHEBI:58818"/>
        <dbReference type="EC" id="2.2.1.9"/>
    </reaction>
</comment>
<keyword evidence="2 6" id="KW-0479">Metal-binding</keyword>